<dbReference type="InterPro" id="IPR001647">
    <property type="entry name" value="HTH_TetR"/>
</dbReference>
<keyword evidence="2 3" id="KW-0238">DNA-binding</keyword>
<comment type="caution">
    <text evidence="5">The sequence shown here is derived from an EMBL/GenBank/DDBJ whole genome shotgun (WGS) entry which is preliminary data.</text>
</comment>
<evidence type="ECO:0000313" key="5">
    <source>
        <dbReference type="EMBL" id="TXC91087.1"/>
    </source>
</evidence>
<accession>A0A5C6W2G5</accession>
<dbReference type="Proteomes" id="UP000321363">
    <property type="component" value="Unassembled WGS sequence"/>
</dbReference>
<dbReference type="OrthoDB" id="9812484at2"/>
<keyword evidence="6" id="KW-1185">Reference proteome</keyword>
<dbReference type="AlphaFoldDB" id="A0A5C6W2G5"/>
<dbReference type="PANTHER" id="PTHR43479">
    <property type="entry name" value="ACREF/ENVCD OPERON REPRESSOR-RELATED"/>
    <property type="match status" value="1"/>
</dbReference>
<dbReference type="PROSITE" id="PS50977">
    <property type="entry name" value="HTH_TETR_2"/>
    <property type="match status" value="1"/>
</dbReference>
<proteinExistence type="predicted"/>
<feature type="domain" description="HTH tetR-type" evidence="4">
    <location>
        <begin position="11"/>
        <end position="71"/>
    </location>
</feature>
<dbReference type="InterPro" id="IPR036271">
    <property type="entry name" value="Tet_transcr_reg_TetR-rel_C_sf"/>
</dbReference>
<evidence type="ECO:0000256" key="1">
    <source>
        <dbReference type="ARBA" id="ARBA00022491"/>
    </source>
</evidence>
<dbReference type="EMBL" id="VOQF01000005">
    <property type="protein sequence ID" value="TXC91087.1"/>
    <property type="molecule type" value="Genomic_DNA"/>
</dbReference>
<dbReference type="PRINTS" id="PR00455">
    <property type="entry name" value="HTHTETR"/>
</dbReference>
<dbReference type="PANTHER" id="PTHR43479:SF11">
    <property type="entry name" value="ACREF_ENVCD OPERON REPRESSOR-RELATED"/>
    <property type="match status" value="1"/>
</dbReference>
<dbReference type="SUPFAM" id="SSF46689">
    <property type="entry name" value="Homeodomain-like"/>
    <property type="match status" value="1"/>
</dbReference>
<feature type="DNA-binding region" description="H-T-H motif" evidence="3">
    <location>
        <begin position="34"/>
        <end position="53"/>
    </location>
</feature>
<reference evidence="5 6" key="1">
    <citation type="journal article" date="2005" name="Int. J. Syst. Evol. Microbiol.">
        <title>Bacillus litoralis sp. nov., isolated from a tidal flat of the Yellow Sea in Korea.</title>
        <authorList>
            <person name="Yoon J.H."/>
            <person name="Oh T.K."/>
        </authorList>
    </citation>
    <scope>NUCLEOTIDE SEQUENCE [LARGE SCALE GENOMIC DNA]</scope>
    <source>
        <strain evidence="5 6">SW-211</strain>
    </source>
</reference>
<evidence type="ECO:0000256" key="2">
    <source>
        <dbReference type="ARBA" id="ARBA00023125"/>
    </source>
</evidence>
<keyword evidence="1" id="KW-0678">Repressor</keyword>
<evidence type="ECO:0000259" key="4">
    <source>
        <dbReference type="PROSITE" id="PS50977"/>
    </source>
</evidence>
<dbReference type="Pfam" id="PF00440">
    <property type="entry name" value="TetR_N"/>
    <property type="match status" value="1"/>
</dbReference>
<dbReference type="SUPFAM" id="SSF48498">
    <property type="entry name" value="Tetracyclin repressor-like, C-terminal domain"/>
    <property type="match status" value="1"/>
</dbReference>
<dbReference type="InterPro" id="IPR050624">
    <property type="entry name" value="HTH-type_Tx_Regulator"/>
</dbReference>
<name>A0A5C6W2G5_9BACI</name>
<dbReference type="RefSeq" id="WP_146947842.1">
    <property type="nucleotide sequence ID" value="NZ_VOQF01000005.1"/>
</dbReference>
<organism evidence="5 6">
    <name type="scientific">Metabacillus litoralis</name>
    <dbReference type="NCBI Taxonomy" id="152268"/>
    <lineage>
        <taxon>Bacteria</taxon>
        <taxon>Bacillati</taxon>
        <taxon>Bacillota</taxon>
        <taxon>Bacilli</taxon>
        <taxon>Bacillales</taxon>
        <taxon>Bacillaceae</taxon>
        <taxon>Metabacillus</taxon>
    </lineage>
</organism>
<dbReference type="GO" id="GO:0003677">
    <property type="term" value="F:DNA binding"/>
    <property type="evidence" value="ECO:0007669"/>
    <property type="project" value="UniProtKB-UniRule"/>
</dbReference>
<evidence type="ECO:0000256" key="3">
    <source>
        <dbReference type="PROSITE-ProRule" id="PRU00335"/>
    </source>
</evidence>
<dbReference type="Gene3D" id="1.10.357.10">
    <property type="entry name" value="Tetracycline Repressor, domain 2"/>
    <property type="match status" value="1"/>
</dbReference>
<dbReference type="InterPro" id="IPR009057">
    <property type="entry name" value="Homeodomain-like_sf"/>
</dbReference>
<sequence>MPTQTFYNLPNDKKNQIINAAVDEFFDKGYEKMSISKMISKANIPRGSFYQYFVDKDELYKFIIIEIIGNRKSHYSTRLAGRTDEMKFIPFIRALFISGLEFYKNEPKLAAIATDFLTIRNQELKKEIEGNSQKASQQFFMSMIESRKKTGEISEEIDSEMLIYLINTINATFANYFLEHQDMGFDNEELIKYIDRLLFILQNGIVSN</sequence>
<gene>
    <name evidence="5" type="ORF">FS935_09290</name>
</gene>
<evidence type="ECO:0000313" key="6">
    <source>
        <dbReference type="Proteomes" id="UP000321363"/>
    </source>
</evidence>
<protein>
    <submittedName>
        <fullName evidence="5">TetR/AcrR family transcriptional regulator</fullName>
    </submittedName>
</protein>